<name>A0ABP6SYX2_9ACTN</name>
<dbReference type="Pfam" id="PF01408">
    <property type="entry name" value="GFO_IDH_MocA"/>
    <property type="match status" value="1"/>
</dbReference>
<dbReference type="Gene3D" id="3.30.360.10">
    <property type="entry name" value="Dihydrodipicolinate Reductase, domain 2"/>
    <property type="match status" value="1"/>
</dbReference>
<dbReference type="InterPro" id="IPR051317">
    <property type="entry name" value="Gfo/Idh/MocA_oxidoreduct"/>
</dbReference>
<organism evidence="5 6">
    <name type="scientific">Cryptosporangium minutisporangium</name>
    <dbReference type="NCBI Taxonomy" id="113569"/>
    <lineage>
        <taxon>Bacteria</taxon>
        <taxon>Bacillati</taxon>
        <taxon>Actinomycetota</taxon>
        <taxon>Actinomycetes</taxon>
        <taxon>Cryptosporangiales</taxon>
        <taxon>Cryptosporangiaceae</taxon>
        <taxon>Cryptosporangium</taxon>
    </lineage>
</organism>
<dbReference type="InterPro" id="IPR000683">
    <property type="entry name" value="Gfo/Idh/MocA-like_OxRdtase_N"/>
</dbReference>
<evidence type="ECO:0000256" key="2">
    <source>
        <dbReference type="ARBA" id="ARBA00023002"/>
    </source>
</evidence>
<evidence type="ECO:0000259" key="4">
    <source>
        <dbReference type="Pfam" id="PF22725"/>
    </source>
</evidence>
<dbReference type="PANTHER" id="PTHR43708:SF5">
    <property type="entry name" value="CONSERVED EXPRESSED OXIDOREDUCTASE (EUROFUNG)-RELATED"/>
    <property type="match status" value="1"/>
</dbReference>
<sequence length="355" mass="38033">MGQPPRRAQALRVALLGYGTAGAHFHAPLIAAVDGLTLTAVVTSNPTRRDQVHRDFPDAHVLAEPGDVWADRQSYDMVVVATPNGTHVPLAKAAIEARLPVVVDKPLASSASEAKGLLRQAEAARVPLTVFQNRRWDGDFRTMRRLLTSGAVGHPLRLESRFDRWRPTVAAGAWKESAADAGGILLDLGTHLVDQALVLLGPVRSVYAEIDTRRSGAAVEDDVFLALHHASGARSHLWASALAGQLAPRFRLLGDAGAYVTWGMDPQEAALRAGRKPGSPNFGERPAAEWGKVGAGDAVRPYRTLTGEWTRFYEGVVTALTTGAPMPVDPRDAIRALAVLDAARRSASTRTVVDV</sequence>
<dbReference type="Pfam" id="PF22725">
    <property type="entry name" value="GFO_IDH_MocA_C3"/>
    <property type="match status" value="1"/>
</dbReference>
<evidence type="ECO:0000313" key="5">
    <source>
        <dbReference type="EMBL" id="GAA3387242.1"/>
    </source>
</evidence>
<dbReference type="SUPFAM" id="SSF55347">
    <property type="entry name" value="Glyceraldehyde-3-phosphate dehydrogenase-like, C-terminal domain"/>
    <property type="match status" value="1"/>
</dbReference>
<dbReference type="SUPFAM" id="SSF51735">
    <property type="entry name" value="NAD(P)-binding Rossmann-fold domains"/>
    <property type="match status" value="1"/>
</dbReference>
<dbReference type="Gene3D" id="3.40.50.720">
    <property type="entry name" value="NAD(P)-binding Rossmann-like Domain"/>
    <property type="match status" value="1"/>
</dbReference>
<keyword evidence="6" id="KW-1185">Reference proteome</keyword>
<dbReference type="PANTHER" id="PTHR43708">
    <property type="entry name" value="CONSERVED EXPRESSED OXIDOREDUCTASE (EUROFUNG)"/>
    <property type="match status" value="1"/>
</dbReference>
<feature type="domain" description="GFO/IDH/MocA-like oxidoreductase" evidence="4">
    <location>
        <begin position="140"/>
        <end position="259"/>
    </location>
</feature>
<protein>
    <submittedName>
        <fullName evidence="5">Gfo/Idh/MocA family oxidoreductase</fullName>
    </submittedName>
</protein>
<feature type="domain" description="Gfo/Idh/MocA-like oxidoreductase N-terminal" evidence="3">
    <location>
        <begin position="11"/>
        <end position="130"/>
    </location>
</feature>
<dbReference type="EMBL" id="BAAAYN010000017">
    <property type="protein sequence ID" value="GAA3387242.1"/>
    <property type="molecule type" value="Genomic_DNA"/>
</dbReference>
<comment type="similarity">
    <text evidence="1">Belongs to the Gfo/Idh/MocA family.</text>
</comment>
<accession>A0ABP6SYX2</accession>
<reference evidence="6" key="1">
    <citation type="journal article" date="2019" name="Int. J. Syst. Evol. Microbiol.">
        <title>The Global Catalogue of Microorganisms (GCM) 10K type strain sequencing project: providing services to taxonomists for standard genome sequencing and annotation.</title>
        <authorList>
            <consortium name="The Broad Institute Genomics Platform"/>
            <consortium name="The Broad Institute Genome Sequencing Center for Infectious Disease"/>
            <person name="Wu L."/>
            <person name="Ma J."/>
        </authorList>
    </citation>
    <scope>NUCLEOTIDE SEQUENCE [LARGE SCALE GENOMIC DNA]</scope>
    <source>
        <strain evidence="6">JCM 9458</strain>
    </source>
</reference>
<dbReference type="InterPro" id="IPR055170">
    <property type="entry name" value="GFO_IDH_MocA-like_dom"/>
</dbReference>
<evidence type="ECO:0000259" key="3">
    <source>
        <dbReference type="Pfam" id="PF01408"/>
    </source>
</evidence>
<dbReference type="RefSeq" id="WP_345728577.1">
    <property type="nucleotide sequence ID" value="NZ_BAAAYN010000017.1"/>
</dbReference>
<keyword evidence="2" id="KW-0560">Oxidoreductase</keyword>
<dbReference type="InterPro" id="IPR036291">
    <property type="entry name" value="NAD(P)-bd_dom_sf"/>
</dbReference>
<dbReference type="Proteomes" id="UP001501676">
    <property type="component" value="Unassembled WGS sequence"/>
</dbReference>
<gene>
    <name evidence="5" type="ORF">GCM10020369_29030</name>
</gene>
<proteinExistence type="inferred from homology"/>
<evidence type="ECO:0000256" key="1">
    <source>
        <dbReference type="ARBA" id="ARBA00010928"/>
    </source>
</evidence>
<evidence type="ECO:0000313" key="6">
    <source>
        <dbReference type="Proteomes" id="UP001501676"/>
    </source>
</evidence>
<comment type="caution">
    <text evidence="5">The sequence shown here is derived from an EMBL/GenBank/DDBJ whole genome shotgun (WGS) entry which is preliminary data.</text>
</comment>